<dbReference type="GO" id="GO:0016747">
    <property type="term" value="F:acyltransferase activity, transferring groups other than amino-acyl groups"/>
    <property type="evidence" value="ECO:0007669"/>
    <property type="project" value="InterPro"/>
</dbReference>
<comment type="caution">
    <text evidence="4">The sequence shown here is derived from an EMBL/GenBank/DDBJ whole genome shotgun (WGS) entry which is preliminary data.</text>
</comment>
<dbReference type="SUPFAM" id="SSF55729">
    <property type="entry name" value="Acyl-CoA N-acyltransferases (Nat)"/>
    <property type="match status" value="1"/>
</dbReference>
<dbReference type="InterPro" id="IPR050680">
    <property type="entry name" value="YpeA/RimI_acetyltransf"/>
</dbReference>
<evidence type="ECO:0000256" key="2">
    <source>
        <dbReference type="ARBA" id="ARBA00023315"/>
    </source>
</evidence>
<protein>
    <submittedName>
        <fullName evidence="4">GNAT family N-acetyltransferase</fullName>
    </submittedName>
</protein>
<reference evidence="4" key="1">
    <citation type="journal article" date="2020" name="mSystems">
        <title>Genome- and Community-Level Interaction Insights into Carbon Utilization and Element Cycling Functions of Hydrothermarchaeota in Hydrothermal Sediment.</title>
        <authorList>
            <person name="Zhou Z."/>
            <person name="Liu Y."/>
            <person name="Xu W."/>
            <person name="Pan J."/>
            <person name="Luo Z.H."/>
            <person name="Li M."/>
        </authorList>
    </citation>
    <scope>NUCLEOTIDE SEQUENCE [LARGE SCALE GENOMIC DNA]</scope>
    <source>
        <strain evidence="4">SpSt-609</strain>
    </source>
</reference>
<dbReference type="AlphaFoldDB" id="A0A7C4GF47"/>
<dbReference type="Pfam" id="PF00583">
    <property type="entry name" value="Acetyltransf_1"/>
    <property type="match status" value="1"/>
</dbReference>
<keyword evidence="1 4" id="KW-0808">Transferase</keyword>
<dbReference type="PANTHER" id="PTHR43420">
    <property type="entry name" value="ACETYLTRANSFERASE"/>
    <property type="match status" value="1"/>
</dbReference>
<evidence type="ECO:0000259" key="3">
    <source>
        <dbReference type="PROSITE" id="PS51186"/>
    </source>
</evidence>
<proteinExistence type="predicted"/>
<sequence length="204" mass="23335">METIRKAELSDADIVASLVLETGQRFLPLIFGPHVKLILGKLIRVPGTILYIDNIYVLESDERRVVGAVVAFPGKTVKRRAFKTLLTLFRIMGVELFKRLPNMTLILSRNKVRNDEFYISNIAVDKAYRGRGFGSKLMKFVERLALNAGVKKITLDVENTNINAIELYKKLGYRGVATKRVYIRGQKFVFIRMEKELKPEVEKT</sequence>
<dbReference type="CDD" id="cd04301">
    <property type="entry name" value="NAT_SF"/>
    <property type="match status" value="1"/>
</dbReference>
<name>A0A7C4GF47_9BACT</name>
<organism evidence="4">
    <name type="scientific">Fervidobacterium thailandense</name>
    <dbReference type="NCBI Taxonomy" id="1008305"/>
    <lineage>
        <taxon>Bacteria</taxon>
        <taxon>Thermotogati</taxon>
        <taxon>Thermotogota</taxon>
        <taxon>Thermotogae</taxon>
        <taxon>Thermotogales</taxon>
        <taxon>Fervidobacteriaceae</taxon>
        <taxon>Fervidobacterium</taxon>
    </lineage>
</organism>
<accession>A0A7C4GF47</accession>
<dbReference type="InterPro" id="IPR016181">
    <property type="entry name" value="Acyl_CoA_acyltransferase"/>
</dbReference>
<dbReference type="PROSITE" id="PS51186">
    <property type="entry name" value="GNAT"/>
    <property type="match status" value="1"/>
</dbReference>
<dbReference type="InterPro" id="IPR000182">
    <property type="entry name" value="GNAT_dom"/>
</dbReference>
<evidence type="ECO:0000256" key="1">
    <source>
        <dbReference type="ARBA" id="ARBA00022679"/>
    </source>
</evidence>
<dbReference type="Gene3D" id="3.40.630.30">
    <property type="match status" value="1"/>
</dbReference>
<gene>
    <name evidence="4" type="ORF">ENT77_00355</name>
</gene>
<feature type="domain" description="N-acetyltransferase" evidence="3">
    <location>
        <begin position="2"/>
        <end position="198"/>
    </location>
</feature>
<keyword evidence="2" id="KW-0012">Acyltransferase</keyword>
<evidence type="ECO:0000313" key="4">
    <source>
        <dbReference type="EMBL" id="HGU39644.1"/>
    </source>
</evidence>
<dbReference type="EMBL" id="DSZY01000005">
    <property type="protein sequence ID" value="HGU39644.1"/>
    <property type="molecule type" value="Genomic_DNA"/>
</dbReference>